<dbReference type="PANTHER" id="PTHR30093">
    <property type="entry name" value="GENERAL SECRETION PATHWAY PROTEIN G"/>
    <property type="match status" value="1"/>
</dbReference>
<dbReference type="SUPFAM" id="SSF54523">
    <property type="entry name" value="Pili subunits"/>
    <property type="match status" value="1"/>
</dbReference>
<keyword evidence="1" id="KW-0812">Transmembrane</keyword>
<dbReference type="PANTHER" id="PTHR30093:SF2">
    <property type="entry name" value="TYPE II SECRETION SYSTEM PROTEIN H"/>
    <property type="match status" value="1"/>
</dbReference>
<evidence type="ECO:0000313" key="4">
    <source>
        <dbReference type="Proteomes" id="UP000520814"/>
    </source>
</evidence>
<reference evidence="3 4" key="1">
    <citation type="submission" date="2020-08" db="EMBL/GenBank/DDBJ databases">
        <title>Genomic Encyclopedia of Type Strains, Phase IV (KMG-IV): sequencing the most valuable type-strain genomes for metagenomic binning, comparative biology and taxonomic classification.</title>
        <authorList>
            <person name="Goeker M."/>
        </authorList>
    </citation>
    <scope>NUCLEOTIDE SEQUENCE [LARGE SCALE GENOMIC DNA]</scope>
    <source>
        <strain evidence="3 4">DSM 23562</strain>
    </source>
</reference>
<dbReference type="AlphaFoldDB" id="A0A7W9W6B9"/>
<organism evidence="3 4">
    <name type="scientific">Armatimonas rosea</name>
    <dbReference type="NCBI Taxonomy" id="685828"/>
    <lineage>
        <taxon>Bacteria</taxon>
        <taxon>Bacillati</taxon>
        <taxon>Armatimonadota</taxon>
        <taxon>Armatimonadia</taxon>
        <taxon>Armatimonadales</taxon>
        <taxon>Armatimonadaceae</taxon>
        <taxon>Armatimonas</taxon>
    </lineage>
</organism>
<keyword evidence="1" id="KW-0472">Membrane</keyword>
<protein>
    <submittedName>
        <fullName evidence="3">Prepilin-type N-terminal cleavage/methylation domain-containing protein/prepilin-type processing-associated H-X9-DG protein</fullName>
    </submittedName>
</protein>
<feature type="domain" description="DUF1559" evidence="2">
    <location>
        <begin position="40"/>
        <end position="74"/>
    </location>
</feature>
<dbReference type="NCBIfam" id="TIGR02532">
    <property type="entry name" value="IV_pilin_GFxxxE"/>
    <property type="match status" value="1"/>
</dbReference>
<evidence type="ECO:0000259" key="2">
    <source>
        <dbReference type="Pfam" id="PF07596"/>
    </source>
</evidence>
<dbReference type="InterPro" id="IPR045584">
    <property type="entry name" value="Pilin-like"/>
</dbReference>
<dbReference type="Proteomes" id="UP000520814">
    <property type="component" value="Unassembled WGS sequence"/>
</dbReference>
<dbReference type="InterPro" id="IPR012902">
    <property type="entry name" value="N_methyl_site"/>
</dbReference>
<comment type="caution">
    <text evidence="3">The sequence shown here is derived from an EMBL/GenBank/DDBJ whole genome shotgun (WGS) entry which is preliminary data.</text>
</comment>
<sequence length="306" mass="33363">MSYQTKSLGKTRRAFTLIELLVVIAIIAILAAILFPVFAQARAAARQISCLSNVKQVGLGAMMYSQDYDETYPRMDNNGACLYGENPCARPDWDNMTLAPGATRAEQIANSKIGFFGVIQPYLKNYKIGECPEIGPTKWQQAVAGGYGITWGTYAKDVEEVYQSMVGQMAISINVINWGVNISGHPNGKLSAIARPAETLLFVGESAWGWDGSQTNGIGNGGVWPAGPTGSPCGSGDGWTWYRHKGESANYFGGRSDPSVNPNKRGFANVGFCDGHAKSMKYNTLEGCSYDASRNAYYYQYWNPQF</sequence>
<dbReference type="InterPro" id="IPR011453">
    <property type="entry name" value="DUF1559"/>
</dbReference>
<evidence type="ECO:0000313" key="3">
    <source>
        <dbReference type="EMBL" id="MBB6049875.1"/>
    </source>
</evidence>
<keyword evidence="4" id="KW-1185">Reference proteome</keyword>
<dbReference type="Pfam" id="PF07963">
    <property type="entry name" value="N_methyl"/>
    <property type="match status" value="1"/>
</dbReference>
<keyword evidence="1" id="KW-1133">Transmembrane helix</keyword>
<accession>A0A7W9W6B9</accession>
<feature type="transmembrane region" description="Helical" evidence="1">
    <location>
        <begin position="20"/>
        <end position="39"/>
    </location>
</feature>
<dbReference type="Pfam" id="PF07596">
    <property type="entry name" value="SBP_bac_10"/>
    <property type="match status" value="1"/>
</dbReference>
<dbReference type="RefSeq" id="WP_221290021.1">
    <property type="nucleotide sequence ID" value="NZ_JACHGW010000002.1"/>
</dbReference>
<proteinExistence type="predicted"/>
<dbReference type="Gene3D" id="3.30.700.10">
    <property type="entry name" value="Glycoprotein, Type 4 Pilin"/>
    <property type="match status" value="1"/>
</dbReference>
<gene>
    <name evidence="3" type="ORF">HNQ39_001666</name>
</gene>
<name>A0A7W9W6B9_ARMRO</name>
<dbReference type="EMBL" id="JACHGW010000002">
    <property type="protein sequence ID" value="MBB6049875.1"/>
    <property type="molecule type" value="Genomic_DNA"/>
</dbReference>
<evidence type="ECO:0000256" key="1">
    <source>
        <dbReference type="SAM" id="Phobius"/>
    </source>
</evidence>